<protein>
    <recommendedName>
        <fullName evidence="1">Immunity MXAN-0049 protein domain-containing protein</fullName>
    </recommendedName>
</protein>
<dbReference type="Proteomes" id="UP000261257">
    <property type="component" value="Unassembled WGS sequence"/>
</dbReference>
<accession>A0A3E4TXZ2</accession>
<proteinExistence type="predicted"/>
<evidence type="ECO:0000313" key="2">
    <source>
        <dbReference type="EMBL" id="RGL96923.1"/>
    </source>
</evidence>
<feature type="domain" description="Immunity MXAN-0049 protein" evidence="1">
    <location>
        <begin position="62"/>
        <end position="171"/>
    </location>
</feature>
<name>A0A3E4TXZ2_9FIRM</name>
<reference evidence="3 4" key="1">
    <citation type="submission" date="2018-08" db="EMBL/GenBank/DDBJ databases">
        <title>A genome reference for cultivated species of the human gut microbiota.</title>
        <authorList>
            <person name="Zou Y."/>
            <person name="Xue W."/>
            <person name="Luo G."/>
        </authorList>
    </citation>
    <scope>NUCLEOTIDE SEQUENCE [LARGE SCALE GENOMIC DNA]</scope>
    <source>
        <strain evidence="3 4">TF05-11AC</strain>
    </source>
</reference>
<dbReference type="EMBL" id="QSSQ01000039">
    <property type="protein sequence ID" value="RGL96923.1"/>
    <property type="molecule type" value="Genomic_DNA"/>
</dbReference>
<dbReference type="AlphaFoldDB" id="A0A3E4TXZ2"/>
<evidence type="ECO:0000313" key="4">
    <source>
        <dbReference type="Proteomes" id="UP000261257"/>
    </source>
</evidence>
<dbReference type="InterPro" id="IPR012433">
    <property type="entry name" value="Imm11"/>
</dbReference>
<organism evidence="3 4">
    <name type="scientific">Hungatella hathewayi</name>
    <dbReference type="NCBI Taxonomy" id="154046"/>
    <lineage>
        <taxon>Bacteria</taxon>
        <taxon>Bacillati</taxon>
        <taxon>Bacillota</taxon>
        <taxon>Clostridia</taxon>
        <taxon>Lachnospirales</taxon>
        <taxon>Lachnospiraceae</taxon>
        <taxon>Hungatella</taxon>
    </lineage>
</organism>
<gene>
    <name evidence="3" type="ORF">DXC39_25020</name>
    <name evidence="2" type="ORF">DXC39_26280</name>
</gene>
<dbReference type="EMBL" id="QSSQ01000036">
    <property type="protein sequence ID" value="RGL97666.1"/>
    <property type="molecule type" value="Genomic_DNA"/>
</dbReference>
<comment type="caution">
    <text evidence="3">The sequence shown here is derived from an EMBL/GenBank/DDBJ whole genome shotgun (WGS) entry which is preliminary data.</text>
</comment>
<dbReference type="RefSeq" id="WP_117624113.1">
    <property type="nucleotide sequence ID" value="NZ_QRQF01000011.1"/>
</dbReference>
<sequence>MRYFFIKQDIGLPNSIKYRDFDITGGSHLFLQSDSERLNDVTVLYLSGDGKEARPDFIQRPVNMFSFRLKDLLEAYEPSLIFKEVILIHKENSIQYNYVQTLIEQLDVVSEKTEYYPNQTPKKLILDSRKISYHHIFILNGKYRKDPIVSLPLLESLLRRKVTGICFEEVEVE</sequence>
<dbReference type="Pfam" id="PF07791">
    <property type="entry name" value="Imm11"/>
    <property type="match status" value="1"/>
</dbReference>
<evidence type="ECO:0000259" key="1">
    <source>
        <dbReference type="Pfam" id="PF07791"/>
    </source>
</evidence>
<evidence type="ECO:0000313" key="3">
    <source>
        <dbReference type="EMBL" id="RGL97666.1"/>
    </source>
</evidence>